<keyword evidence="1 4" id="KW-0808">Transferase</keyword>
<gene>
    <name evidence="4" type="ORF">ACFQBT_07835</name>
</gene>
<dbReference type="PANTHER" id="PTHR43877">
    <property type="entry name" value="AMINOALKYLPHOSPHONATE N-ACETYLTRANSFERASE-RELATED-RELATED"/>
    <property type="match status" value="1"/>
</dbReference>
<dbReference type="EC" id="2.3.1.-" evidence="4"/>
<name>A0ABW2ARW9_9MICO</name>
<dbReference type="InterPro" id="IPR050832">
    <property type="entry name" value="Bact_Acetyltransf"/>
</dbReference>
<evidence type="ECO:0000256" key="1">
    <source>
        <dbReference type="ARBA" id="ARBA00022679"/>
    </source>
</evidence>
<dbReference type="PROSITE" id="PS51186">
    <property type="entry name" value="GNAT"/>
    <property type="match status" value="2"/>
</dbReference>
<evidence type="ECO:0000313" key="5">
    <source>
        <dbReference type="Proteomes" id="UP001596356"/>
    </source>
</evidence>
<keyword evidence="5" id="KW-1185">Reference proteome</keyword>
<dbReference type="SUPFAM" id="SSF55729">
    <property type="entry name" value="Acyl-CoA N-acyltransferases (Nat)"/>
    <property type="match status" value="2"/>
</dbReference>
<evidence type="ECO:0000313" key="4">
    <source>
        <dbReference type="EMBL" id="MFC6713742.1"/>
    </source>
</evidence>
<dbReference type="EMBL" id="JBHSWJ010000002">
    <property type="protein sequence ID" value="MFC6713742.1"/>
    <property type="molecule type" value="Genomic_DNA"/>
</dbReference>
<feature type="domain" description="N-acetyltransferase" evidence="3">
    <location>
        <begin position="163"/>
        <end position="315"/>
    </location>
</feature>
<keyword evidence="2 4" id="KW-0012">Acyltransferase</keyword>
<sequence length="315" mass="34447">MRWTSLDDVAAWTELTNELARFDDTDEFYDEEDLAEELTEDGVDPARDLMAVWDGDQLVAYGQVRVRGIDSQGFVGATLSGGVRPSHRGRGIGRELIAREEERAVHLARSRFPGVDIRLKAEGLTDGASVRPLLEHRGYRPVRYFTQMQITDLQDQDLPAPGGITRPLDLTDAGLVEQVRLAHCEAFADHWGSAPPTAQQWADRMGSRSLRPEQSSLVVAHDGTVNAYVISESWVAGELYIGSVGTRRAARGRGLARLALLATLVAAKQAHYAVADLHVDSENPTGALGLYEGLGFRARRVFAAYAKDLPANTVG</sequence>
<feature type="domain" description="N-acetyltransferase" evidence="3">
    <location>
        <begin position="1"/>
        <end position="160"/>
    </location>
</feature>
<accession>A0ABW2ARW9</accession>
<dbReference type="Pfam" id="PF00583">
    <property type="entry name" value="Acetyltransf_1"/>
    <property type="match status" value="2"/>
</dbReference>
<dbReference type="RefSeq" id="WP_377821738.1">
    <property type="nucleotide sequence ID" value="NZ_JBHSWJ010000002.1"/>
</dbReference>
<dbReference type="PANTHER" id="PTHR43877:SF2">
    <property type="entry name" value="AMINOALKYLPHOSPHONATE N-ACETYLTRANSFERASE-RELATED"/>
    <property type="match status" value="1"/>
</dbReference>
<dbReference type="Gene3D" id="3.40.630.30">
    <property type="match status" value="1"/>
</dbReference>
<organism evidence="4 5">
    <name type="scientific">Branchiibius cervicis</name>
    <dbReference type="NCBI Taxonomy" id="908252"/>
    <lineage>
        <taxon>Bacteria</taxon>
        <taxon>Bacillati</taxon>
        <taxon>Actinomycetota</taxon>
        <taxon>Actinomycetes</taxon>
        <taxon>Micrococcales</taxon>
        <taxon>Dermacoccaceae</taxon>
        <taxon>Branchiibius</taxon>
    </lineage>
</organism>
<dbReference type="CDD" id="cd04301">
    <property type="entry name" value="NAT_SF"/>
    <property type="match status" value="1"/>
</dbReference>
<dbReference type="InterPro" id="IPR000182">
    <property type="entry name" value="GNAT_dom"/>
</dbReference>
<evidence type="ECO:0000256" key="2">
    <source>
        <dbReference type="ARBA" id="ARBA00023315"/>
    </source>
</evidence>
<reference evidence="5" key="1">
    <citation type="journal article" date="2019" name="Int. J. Syst. Evol. Microbiol.">
        <title>The Global Catalogue of Microorganisms (GCM) 10K type strain sequencing project: providing services to taxonomists for standard genome sequencing and annotation.</title>
        <authorList>
            <consortium name="The Broad Institute Genomics Platform"/>
            <consortium name="The Broad Institute Genome Sequencing Center for Infectious Disease"/>
            <person name="Wu L."/>
            <person name="Ma J."/>
        </authorList>
    </citation>
    <scope>NUCLEOTIDE SEQUENCE [LARGE SCALE GENOMIC DNA]</scope>
    <source>
        <strain evidence="5">NBRC 106593</strain>
    </source>
</reference>
<dbReference type="GO" id="GO:0016746">
    <property type="term" value="F:acyltransferase activity"/>
    <property type="evidence" value="ECO:0007669"/>
    <property type="project" value="UniProtKB-KW"/>
</dbReference>
<evidence type="ECO:0000259" key="3">
    <source>
        <dbReference type="PROSITE" id="PS51186"/>
    </source>
</evidence>
<proteinExistence type="predicted"/>
<protein>
    <submittedName>
        <fullName evidence="4">GNAT family N-acetyltransferase</fullName>
        <ecNumber evidence="4">2.3.1.-</ecNumber>
    </submittedName>
</protein>
<dbReference type="InterPro" id="IPR016181">
    <property type="entry name" value="Acyl_CoA_acyltransferase"/>
</dbReference>
<dbReference type="Proteomes" id="UP001596356">
    <property type="component" value="Unassembled WGS sequence"/>
</dbReference>
<comment type="caution">
    <text evidence="4">The sequence shown here is derived from an EMBL/GenBank/DDBJ whole genome shotgun (WGS) entry which is preliminary data.</text>
</comment>